<dbReference type="GeneID" id="94837187"/>
<reference evidence="2" key="1">
    <citation type="submission" date="2016-10" db="EMBL/GenBank/DDBJ databases">
        <authorList>
            <person name="Benchimol M."/>
            <person name="Almeida L.G."/>
            <person name="Vasconcelos A.T."/>
            <person name="Perreira-Neves A."/>
            <person name="Rosa I.A."/>
            <person name="Tasca T."/>
            <person name="Bogo M.R."/>
            <person name="de Souza W."/>
        </authorList>
    </citation>
    <scope>NUCLEOTIDE SEQUENCE [LARGE SCALE GENOMIC DNA]</scope>
    <source>
        <strain evidence="2">K</strain>
    </source>
</reference>
<name>A0A1J4KI06_9EUKA</name>
<dbReference type="EMBL" id="MLAK01000652">
    <property type="protein sequence ID" value="OHT08965.1"/>
    <property type="molecule type" value="Genomic_DNA"/>
</dbReference>
<dbReference type="RefSeq" id="XP_068362101.1">
    <property type="nucleotide sequence ID" value="XM_068502483.1"/>
</dbReference>
<accession>A0A1J4KI06</accession>
<dbReference type="Gene3D" id="2.60.450.20">
    <property type="match status" value="1"/>
</dbReference>
<feature type="compositionally biased region" description="Polar residues" evidence="1">
    <location>
        <begin position="65"/>
        <end position="82"/>
    </location>
</feature>
<dbReference type="AlphaFoldDB" id="A0A1J4KI06"/>
<evidence type="ECO:0000313" key="3">
    <source>
        <dbReference type="Proteomes" id="UP000179807"/>
    </source>
</evidence>
<feature type="region of interest" description="Disordered" evidence="1">
    <location>
        <begin position="57"/>
        <end position="82"/>
    </location>
</feature>
<evidence type="ECO:0000313" key="2">
    <source>
        <dbReference type="EMBL" id="OHT08965.1"/>
    </source>
</evidence>
<evidence type="ECO:0000256" key="1">
    <source>
        <dbReference type="SAM" id="MobiDB-lite"/>
    </source>
</evidence>
<protein>
    <recommendedName>
        <fullName evidence="4">Centromere protein J C-terminal domain-containing protein</fullName>
    </recommendedName>
</protein>
<proteinExistence type="predicted"/>
<sequence length="281" mass="32815">MDQEKWTLADNFPQLFSKAPVDADYFLDDDGFIEKEDDVSEKISEIDFRIKETMKKSKRCKSRQSYHSTRSAHSVKSNHSNNSMILKSTAQSPCGGQSPMKMQQKISHFVKKRKKKSQLIFTNNHFERQKSPLRTIIKTEPEKLPYYKPNKVEQPMTVLFPGYRIRFNYKPKEIVRKDEAPGCPSVIHYIGGDIETRFVDGTRKITHMKNEFIYYTNGDIQHKFPDGASAYYFKENQTIEFIHPNKTKVIQFIDGRRETILPSGKKQITHHKLNYGLLPKS</sequence>
<dbReference type="InterPro" id="IPR047002">
    <property type="entry name" value="Tcp10_C_sf"/>
</dbReference>
<gene>
    <name evidence="2" type="ORF">TRFO_22298</name>
</gene>
<comment type="caution">
    <text evidence="2">The sequence shown here is derived from an EMBL/GenBank/DDBJ whole genome shotgun (WGS) entry which is preliminary data.</text>
</comment>
<dbReference type="VEuPathDB" id="TrichDB:TRFO_22298"/>
<dbReference type="Proteomes" id="UP000179807">
    <property type="component" value="Unassembled WGS sequence"/>
</dbReference>
<keyword evidence="3" id="KW-1185">Reference proteome</keyword>
<organism evidence="2 3">
    <name type="scientific">Tritrichomonas foetus</name>
    <dbReference type="NCBI Taxonomy" id="1144522"/>
    <lineage>
        <taxon>Eukaryota</taxon>
        <taxon>Metamonada</taxon>
        <taxon>Parabasalia</taxon>
        <taxon>Tritrichomonadida</taxon>
        <taxon>Tritrichomonadidae</taxon>
        <taxon>Tritrichomonas</taxon>
    </lineage>
</organism>
<evidence type="ECO:0008006" key="4">
    <source>
        <dbReference type="Google" id="ProtNLM"/>
    </source>
</evidence>